<feature type="compositionally biased region" description="Pro residues" evidence="1">
    <location>
        <begin position="65"/>
        <end position="74"/>
    </location>
</feature>
<evidence type="ECO:0000256" key="1">
    <source>
        <dbReference type="SAM" id="MobiDB-lite"/>
    </source>
</evidence>
<dbReference type="EMBL" id="MU150307">
    <property type="protein sequence ID" value="KAF9459989.1"/>
    <property type="molecule type" value="Genomic_DNA"/>
</dbReference>
<organism evidence="2 3">
    <name type="scientific">Collybia nuda</name>
    <dbReference type="NCBI Taxonomy" id="64659"/>
    <lineage>
        <taxon>Eukaryota</taxon>
        <taxon>Fungi</taxon>
        <taxon>Dikarya</taxon>
        <taxon>Basidiomycota</taxon>
        <taxon>Agaricomycotina</taxon>
        <taxon>Agaricomycetes</taxon>
        <taxon>Agaricomycetidae</taxon>
        <taxon>Agaricales</taxon>
        <taxon>Tricholomatineae</taxon>
        <taxon>Clitocybaceae</taxon>
        <taxon>Collybia</taxon>
    </lineage>
</organism>
<dbReference type="Proteomes" id="UP000807353">
    <property type="component" value="Unassembled WGS sequence"/>
</dbReference>
<protein>
    <submittedName>
        <fullName evidence="2">Uncharacterized protein</fullName>
    </submittedName>
</protein>
<comment type="caution">
    <text evidence="2">The sequence shown here is derived from an EMBL/GenBank/DDBJ whole genome shotgun (WGS) entry which is preliminary data.</text>
</comment>
<reference evidence="2" key="1">
    <citation type="submission" date="2020-11" db="EMBL/GenBank/DDBJ databases">
        <authorList>
            <consortium name="DOE Joint Genome Institute"/>
            <person name="Ahrendt S."/>
            <person name="Riley R."/>
            <person name="Andreopoulos W."/>
            <person name="Labutti K."/>
            <person name="Pangilinan J."/>
            <person name="Ruiz-Duenas F.J."/>
            <person name="Barrasa J.M."/>
            <person name="Sanchez-Garcia M."/>
            <person name="Camarero S."/>
            <person name="Miyauchi S."/>
            <person name="Serrano A."/>
            <person name="Linde D."/>
            <person name="Babiker R."/>
            <person name="Drula E."/>
            <person name="Ayuso-Fernandez I."/>
            <person name="Pacheco R."/>
            <person name="Padilla G."/>
            <person name="Ferreira P."/>
            <person name="Barriuso J."/>
            <person name="Kellner H."/>
            <person name="Castanera R."/>
            <person name="Alfaro M."/>
            <person name="Ramirez L."/>
            <person name="Pisabarro A.G."/>
            <person name="Kuo A."/>
            <person name="Tritt A."/>
            <person name="Lipzen A."/>
            <person name="He G."/>
            <person name="Yan M."/>
            <person name="Ng V."/>
            <person name="Cullen D."/>
            <person name="Martin F."/>
            <person name="Rosso M.-N."/>
            <person name="Henrissat B."/>
            <person name="Hibbett D."/>
            <person name="Martinez A.T."/>
            <person name="Grigoriev I.V."/>
        </authorList>
    </citation>
    <scope>NUCLEOTIDE SEQUENCE</scope>
    <source>
        <strain evidence="2">CBS 247.69</strain>
    </source>
</reference>
<feature type="region of interest" description="Disordered" evidence="1">
    <location>
        <begin position="54"/>
        <end position="79"/>
    </location>
</feature>
<accession>A0A9P5Y0C3</accession>
<gene>
    <name evidence="2" type="ORF">BDZ94DRAFT_1311941</name>
</gene>
<evidence type="ECO:0000313" key="2">
    <source>
        <dbReference type="EMBL" id="KAF9459989.1"/>
    </source>
</evidence>
<name>A0A9P5Y0C3_9AGAR</name>
<keyword evidence="3" id="KW-1185">Reference proteome</keyword>
<dbReference type="AlphaFoldDB" id="A0A9P5Y0C3"/>
<evidence type="ECO:0000313" key="3">
    <source>
        <dbReference type="Proteomes" id="UP000807353"/>
    </source>
</evidence>
<proteinExistence type="predicted"/>
<sequence length="331" mass="36389">MIAPSPLYLHDAHCYPPGGKSALVDTPGEQEWLSNRRVPPLNIHLMQHAAHFVPDSTNKSGVPAEAPPHTPATPPKNLRNRLNSLTASRSTDTHHQLDLINFDKEDHPFVACPDETGPSITASTSTSTNNEGRPLATLESFAANRKMNDNAPIIFSKHTHSTNTTKAVMLEGPVPSGQVPISREIDTTPVSSAQEDIQTLQDYEDALVLCTRALSLLARSVMSPEEIKIRTTIHRLQLNNNSLQKEVDHLSRLAELLSIACEETEADKNTLYLDRQVIQPLYDAIRRCDELRSVRTVLIPLIYPGGEMTSEVSVAQKASLACASVTWMSNV</sequence>